<feature type="region of interest" description="Disordered" evidence="1">
    <location>
        <begin position="72"/>
        <end position="103"/>
    </location>
</feature>
<gene>
    <name evidence="3" type="ORF">Pla52n_43830</name>
</gene>
<organism evidence="3 4">
    <name type="scientific">Stieleria varia</name>
    <dbReference type="NCBI Taxonomy" id="2528005"/>
    <lineage>
        <taxon>Bacteria</taxon>
        <taxon>Pseudomonadati</taxon>
        <taxon>Planctomycetota</taxon>
        <taxon>Planctomycetia</taxon>
        <taxon>Pirellulales</taxon>
        <taxon>Pirellulaceae</taxon>
        <taxon>Stieleria</taxon>
    </lineage>
</organism>
<evidence type="ECO:0000256" key="1">
    <source>
        <dbReference type="SAM" id="MobiDB-lite"/>
    </source>
</evidence>
<feature type="transmembrane region" description="Helical" evidence="2">
    <location>
        <begin position="12"/>
        <end position="34"/>
    </location>
</feature>
<dbReference type="RefSeq" id="WP_146521528.1">
    <property type="nucleotide sequence ID" value="NZ_CP151726.1"/>
</dbReference>
<comment type="caution">
    <text evidence="3">The sequence shown here is derived from an EMBL/GenBank/DDBJ whole genome shotgun (WGS) entry which is preliminary data.</text>
</comment>
<sequence length="103" mass="11607">MNIALPNLAWWTHQTLCIVAVAILLWLGGCRFGASDGDSQLPKMHSADEVQYFPTGPEFKLPREAVALQKAREEEKRLRTSGKQTTTVDNLHDTHNERPHADE</sequence>
<keyword evidence="2" id="KW-1133">Transmembrane helix</keyword>
<evidence type="ECO:0000313" key="4">
    <source>
        <dbReference type="Proteomes" id="UP000320176"/>
    </source>
</evidence>
<keyword evidence="2" id="KW-0472">Membrane</keyword>
<feature type="compositionally biased region" description="Basic and acidic residues" evidence="1">
    <location>
        <begin position="90"/>
        <end position="103"/>
    </location>
</feature>
<name>A0A5C6APW2_9BACT</name>
<keyword evidence="4" id="KW-1185">Reference proteome</keyword>
<proteinExistence type="predicted"/>
<keyword evidence="2" id="KW-0812">Transmembrane</keyword>
<evidence type="ECO:0000313" key="3">
    <source>
        <dbReference type="EMBL" id="TWU01012.1"/>
    </source>
</evidence>
<reference evidence="3 4" key="1">
    <citation type="submission" date="2019-02" db="EMBL/GenBank/DDBJ databases">
        <title>Deep-cultivation of Planctomycetes and their phenomic and genomic characterization uncovers novel biology.</title>
        <authorList>
            <person name="Wiegand S."/>
            <person name="Jogler M."/>
            <person name="Boedeker C."/>
            <person name="Pinto D."/>
            <person name="Vollmers J."/>
            <person name="Rivas-Marin E."/>
            <person name="Kohn T."/>
            <person name="Peeters S.H."/>
            <person name="Heuer A."/>
            <person name="Rast P."/>
            <person name="Oberbeckmann S."/>
            <person name="Bunk B."/>
            <person name="Jeske O."/>
            <person name="Meyerdierks A."/>
            <person name="Storesund J.E."/>
            <person name="Kallscheuer N."/>
            <person name="Luecker S."/>
            <person name="Lage O.M."/>
            <person name="Pohl T."/>
            <person name="Merkel B.J."/>
            <person name="Hornburger P."/>
            <person name="Mueller R.-W."/>
            <person name="Bruemmer F."/>
            <person name="Labrenz M."/>
            <person name="Spormann A.M."/>
            <person name="Op Den Camp H."/>
            <person name="Overmann J."/>
            <person name="Amann R."/>
            <person name="Jetten M.S.M."/>
            <person name="Mascher T."/>
            <person name="Medema M.H."/>
            <person name="Devos D.P."/>
            <person name="Kaster A.-K."/>
            <person name="Ovreas L."/>
            <person name="Rohde M."/>
            <person name="Galperin M.Y."/>
            <person name="Jogler C."/>
        </authorList>
    </citation>
    <scope>NUCLEOTIDE SEQUENCE [LARGE SCALE GENOMIC DNA]</scope>
    <source>
        <strain evidence="3 4">Pla52n</strain>
    </source>
</reference>
<dbReference type="EMBL" id="SJPN01000005">
    <property type="protein sequence ID" value="TWU01012.1"/>
    <property type="molecule type" value="Genomic_DNA"/>
</dbReference>
<protein>
    <submittedName>
        <fullName evidence="3">Uncharacterized protein</fullName>
    </submittedName>
</protein>
<evidence type="ECO:0000256" key="2">
    <source>
        <dbReference type="SAM" id="Phobius"/>
    </source>
</evidence>
<dbReference type="Proteomes" id="UP000320176">
    <property type="component" value="Unassembled WGS sequence"/>
</dbReference>
<accession>A0A5C6APW2</accession>
<dbReference type="AlphaFoldDB" id="A0A5C6APW2"/>